<dbReference type="InterPro" id="IPR001128">
    <property type="entry name" value="Cyt_P450"/>
</dbReference>
<dbReference type="PANTHER" id="PTHR24300:SF397">
    <property type="entry name" value="CYTOCHROME P450 2U1"/>
    <property type="match status" value="1"/>
</dbReference>
<keyword evidence="3" id="KW-0479">Metal-binding</keyword>
<proteinExistence type="inferred from homology"/>
<keyword evidence="5" id="KW-0812">Transmembrane</keyword>
<feature type="transmembrane region" description="Helical" evidence="5">
    <location>
        <begin position="238"/>
        <end position="258"/>
    </location>
</feature>
<dbReference type="GO" id="GO:0006082">
    <property type="term" value="P:organic acid metabolic process"/>
    <property type="evidence" value="ECO:0007669"/>
    <property type="project" value="TreeGrafter"/>
</dbReference>
<organism evidence="6 7">
    <name type="scientific">Sinocyclocheilus anshuiensis</name>
    <dbReference type="NCBI Taxonomy" id="1608454"/>
    <lineage>
        <taxon>Eukaryota</taxon>
        <taxon>Metazoa</taxon>
        <taxon>Chordata</taxon>
        <taxon>Craniata</taxon>
        <taxon>Vertebrata</taxon>
        <taxon>Euteleostomi</taxon>
        <taxon>Actinopterygii</taxon>
        <taxon>Neopterygii</taxon>
        <taxon>Teleostei</taxon>
        <taxon>Ostariophysi</taxon>
        <taxon>Cypriniformes</taxon>
        <taxon>Cyprinidae</taxon>
        <taxon>Cyprininae</taxon>
        <taxon>Sinocyclocheilus</taxon>
    </lineage>
</organism>
<keyword evidence="5" id="KW-0472">Membrane</keyword>
<dbReference type="SUPFAM" id="SSF48264">
    <property type="entry name" value="Cytochrome P450"/>
    <property type="match status" value="1"/>
</dbReference>
<evidence type="ECO:0000256" key="1">
    <source>
        <dbReference type="ARBA" id="ARBA00001971"/>
    </source>
</evidence>
<evidence type="ECO:0000313" key="7">
    <source>
        <dbReference type="Proteomes" id="UP000472260"/>
    </source>
</evidence>
<keyword evidence="5" id="KW-1133">Transmembrane helix</keyword>
<dbReference type="GO" id="GO:0005506">
    <property type="term" value="F:iron ion binding"/>
    <property type="evidence" value="ECO:0007669"/>
    <property type="project" value="InterPro"/>
</dbReference>
<dbReference type="GO" id="GO:0020037">
    <property type="term" value="F:heme binding"/>
    <property type="evidence" value="ECO:0007669"/>
    <property type="project" value="InterPro"/>
</dbReference>
<name>A0A671SIX4_9TELE</name>
<dbReference type="Gene3D" id="1.10.630.10">
    <property type="entry name" value="Cytochrome P450"/>
    <property type="match status" value="1"/>
</dbReference>
<dbReference type="AlphaFoldDB" id="A0A671SIX4"/>
<evidence type="ECO:0000256" key="3">
    <source>
        <dbReference type="ARBA" id="ARBA00022723"/>
    </source>
</evidence>
<comment type="cofactor">
    <cofactor evidence="1">
        <name>heme</name>
        <dbReference type="ChEBI" id="CHEBI:30413"/>
    </cofactor>
</comment>
<sequence>MQLPIQYSATYCKTLLFCIYMWHYIDSILQQYERHRRYANIPPGPKPWPIVGNFGGFLAGLMEMSKLYGNIFSIFVGPQLMVVLTGYETVWDAMLNHPEVFSDRPQIPLVTIITKRKGKISSHWIVFALYGPLWRTNRKFCHSTLRSFGFGKLSLEPCIYEGLTMIKTELQSLIEKAGPSGIDLTPLISNAVSNVISSMSLGQHFHHQDQEFRTMLDLMSHGLEINVSTSILFRKQNILFHETVIIIIIILFFLSIIAENSFKYGLVLLS</sequence>
<reference evidence="6" key="2">
    <citation type="submission" date="2025-09" db="UniProtKB">
        <authorList>
            <consortium name="Ensembl"/>
        </authorList>
    </citation>
    <scope>IDENTIFICATION</scope>
</reference>
<evidence type="ECO:0000256" key="5">
    <source>
        <dbReference type="SAM" id="Phobius"/>
    </source>
</evidence>
<accession>A0A671SIX4</accession>
<dbReference type="GO" id="GO:0006805">
    <property type="term" value="P:xenobiotic metabolic process"/>
    <property type="evidence" value="ECO:0007669"/>
    <property type="project" value="TreeGrafter"/>
</dbReference>
<evidence type="ECO:0000256" key="4">
    <source>
        <dbReference type="ARBA" id="ARBA00023004"/>
    </source>
</evidence>
<dbReference type="InterPro" id="IPR036396">
    <property type="entry name" value="Cyt_P450_sf"/>
</dbReference>
<evidence type="ECO:0000256" key="2">
    <source>
        <dbReference type="ARBA" id="ARBA00010617"/>
    </source>
</evidence>
<evidence type="ECO:0000313" key="6">
    <source>
        <dbReference type="Ensembl" id="ENSSANP00000096266.1"/>
    </source>
</evidence>
<keyword evidence="4" id="KW-0408">Iron</keyword>
<dbReference type="PANTHER" id="PTHR24300">
    <property type="entry name" value="CYTOCHROME P450 508A4-RELATED"/>
    <property type="match status" value="1"/>
</dbReference>
<dbReference type="Proteomes" id="UP000472260">
    <property type="component" value="Unassembled WGS sequence"/>
</dbReference>
<comment type="similarity">
    <text evidence="2">Belongs to the cytochrome P450 family.</text>
</comment>
<dbReference type="GO" id="GO:0016712">
    <property type="term" value="F:oxidoreductase activity, acting on paired donors, with incorporation or reduction of molecular oxygen, reduced flavin or flavoprotein as one donor, and incorporation of one atom of oxygen"/>
    <property type="evidence" value="ECO:0007669"/>
    <property type="project" value="TreeGrafter"/>
</dbReference>
<protein>
    <submittedName>
        <fullName evidence="6">Cytochrome P450, family 2, subfamily U, polypeptide 1</fullName>
    </submittedName>
</protein>
<dbReference type="GO" id="GO:0005737">
    <property type="term" value="C:cytoplasm"/>
    <property type="evidence" value="ECO:0007669"/>
    <property type="project" value="TreeGrafter"/>
</dbReference>
<dbReference type="Pfam" id="PF00067">
    <property type="entry name" value="p450"/>
    <property type="match status" value="1"/>
</dbReference>
<keyword evidence="7" id="KW-1185">Reference proteome</keyword>
<reference evidence="6" key="1">
    <citation type="submission" date="2025-08" db="UniProtKB">
        <authorList>
            <consortium name="Ensembl"/>
        </authorList>
    </citation>
    <scope>IDENTIFICATION</scope>
</reference>
<dbReference type="InterPro" id="IPR050182">
    <property type="entry name" value="Cytochrome_P450_fam2"/>
</dbReference>
<dbReference type="PRINTS" id="PR00463">
    <property type="entry name" value="EP450I"/>
</dbReference>
<dbReference type="InterPro" id="IPR002401">
    <property type="entry name" value="Cyt_P450_E_grp-I"/>
</dbReference>
<dbReference type="Ensembl" id="ENSSANT00000102260.1">
    <property type="protein sequence ID" value="ENSSANP00000096266.1"/>
    <property type="gene ID" value="ENSSANG00000047469.1"/>
</dbReference>
<dbReference type="GO" id="GO:0008395">
    <property type="term" value="F:steroid hydroxylase activity"/>
    <property type="evidence" value="ECO:0007669"/>
    <property type="project" value="TreeGrafter"/>
</dbReference>